<protein>
    <recommendedName>
        <fullName evidence="3">1,4-dihydroxy-6-naphtoate synthase</fullName>
        <ecNumber evidence="3">4.1.99.29</ecNumber>
    </recommendedName>
    <alternativeName>
        <fullName evidence="3">Menaquinone biosynthetic enzyme MqnD</fullName>
    </alternativeName>
</protein>
<dbReference type="AlphaFoldDB" id="A0A075I2M2"/>
<dbReference type="EC" id="4.1.99.29" evidence="3"/>
<keyword evidence="2 3" id="KW-0456">Lyase</keyword>
<dbReference type="SUPFAM" id="SSF53850">
    <property type="entry name" value="Periplasmic binding protein-like II"/>
    <property type="match status" value="1"/>
</dbReference>
<keyword evidence="1 3" id="KW-0474">Menaquinone biosynthesis</keyword>
<evidence type="ECO:0000256" key="1">
    <source>
        <dbReference type="ARBA" id="ARBA00022428"/>
    </source>
</evidence>
<sequence>MEQDGVHIRVGHSPDPDDAFMFHALTTGAFKTPGRTYEHVLLDIQTLNEKALTKEYEISAVSIHSFPQIVDDYVLMNCGASMGEGYGPMLISNTPMNEIDAKTRKIAIPGLDTSAYLALRLAWGEVEVDVVPFDEILPAVKEGIYDVGLIIHEGQLTWKDEGVHLVLDLGVWWNEKTGLPLPLGGNVVRRDLGEDLCQQLSQDVKRSIEHSLQNPEAALEFAKSWGRGIDDETNREFVQMYVNKRTLDYGPEGRAAIRLFLKEGQRIGMVDAGLDTDSIEFIGVE</sequence>
<dbReference type="CDD" id="cd13636">
    <property type="entry name" value="PBP2_Af1704"/>
    <property type="match status" value="1"/>
</dbReference>
<proteinExistence type="inferred from homology"/>
<dbReference type="PANTHER" id="PTHR37167:SF1">
    <property type="entry name" value="1,4-DIHYDROXY-6-NAPHTOATE SYNTHASE"/>
    <property type="match status" value="1"/>
</dbReference>
<name>A0A075I2M2_9EURY</name>
<feature type="binding site" evidence="3">
    <location>
        <begin position="114"/>
        <end position="115"/>
    </location>
    <ligand>
        <name>substrate</name>
    </ligand>
</feature>
<dbReference type="InterPro" id="IPR030869">
    <property type="entry name" value="MqnD"/>
</dbReference>
<evidence type="ECO:0000313" key="4">
    <source>
        <dbReference type="EMBL" id="AIF21062.1"/>
    </source>
</evidence>
<dbReference type="Pfam" id="PF02621">
    <property type="entry name" value="VitK2_biosynth"/>
    <property type="match status" value="1"/>
</dbReference>
<evidence type="ECO:0000256" key="2">
    <source>
        <dbReference type="ARBA" id="ARBA00023239"/>
    </source>
</evidence>
<evidence type="ECO:0000256" key="3">
    <source>
        <dbReference type="HAMAP-Rule" id="MF_00996"/>
    </source>
</evidence>
<comment type="catalytic activity">
    <reaction evidence="3">
        <text>cyclic dehypoxanthinylfutalosinate = 1,4-dihydroxy-6-naphthoate + dihydroxyacetone</text>
        <dbReference type="Rhea" id="RHEA:33087"/>
        <dbReference type="ChEBI" id="CHEBI:16016"/>
        <dbReference type="ChEBI" id="CHEBI:64254"/>
        <dbReference type="ChEBI" id="CHEBI:64270"/>
        <dbReference type="EC" id="4.1.99.29"/>
    </reaction>
</comment>
<dbReference type="InterPro" id="IPR003773">
    <property type="entry name" value="Menaquinone_biosynth"/>
</dbReference>
<reference evidence="4" key="1">
    <citation type="journal article" date="2014" name="Genome Biol. Evol.">
        <title>Pangenome evidence for extensive interdomain horizontal transfer affecting lineage core and shell genes in uncultured planktonic thaumarchaeota and euryarchaeota.</title>
        <authorList>
            <person name="Deschamps P."/>
            <person name="Zivanovic Y."/>
            <person name="Moreira D."/>
            <person name="Rodriguez-Valera F."/>
            <person name="Lopez-Garcia P."/>
        </authorList>
    </citation>
    <scope>NUCLEOTIDE SEQUENCE</scope>
</reference>
<gene>
    <name evidence="3" type="primary">mqnD</name>
</gene>
<dbReference type="PANTHER" id="PTHR37167">
    <property type="entry name" value="1,4-DIHYDROXY-6-NAPHTOATE SYNTHASE"/>
    <property type="match status" value="1"/>
</dbReference>
<dbReference type="UniPathway" id="UPA00079"/>
<organism evidence="4">
    <name type="scientific">uncultured marine group II/III euryarchaeote KM3_98_B01</name>
    <dbReference type="NCBI Taxonomy" id="1456546"/>
    <lineage>
        <taxon>Archaea</taxon>
        <taxon>Methanobacteriati</taxon>
        <taxon>Methanobacteriota</taxon>
        <taxon>environmental samples</taxon>
    </lineage>
</organism>
<accession>A0A075I2M2</accession>
<comment type="similarity">
    <text evidence="3">Belongs to the MqnA/MqnD family. MqnD subfamily.</text>
</comment>
<feature type="active site" description="Proton acceptor" evidence="3">
    <location>
        <position position="152"/>
    </location>
</feature>
<comment type="function">
    <text evidence="3">Catalyzes the conversion of cyclic dehypoxanthine futalosine (cyclic DHFL) into 1,4-dihydroxy-6-naphthoate, a step in the biosynthesis of menaquinone (MK, vitamin K2).</text>
</comment>
<comment type="pathway">
    <text evidence="3">Quinol/quinone metabolism; menaquinone biosynthesis.</text>
</comment>
<comment type="caution">
    <text evidence="3">Lacks conserved residue(s) required for the propagation of feature annotation.</text>
</comment>
<dbReference type="GO" id="GO:0009234">
    <property type="term" value="P:menaquinone biosynthetic process"/>
    <property type="evidence" value="ECO:0007669"/>
    <property type="project" value="UniProtKB-UniRule"/>
</dbReference>
<dbReference type="HAMAP" id="MF_00996">
    <property type="entry name" value="MqnD"/>
    <property type="match status" value="1"/>
</dbReference>
<dbReference type="EMBL" id="KF901181">
    <property type="protein sequence ID" value="AIF21062.1"/>
    <property type="molecule type" value="Genomic_DNA"/>
</dbReference>
<dbReference type="GO" id="GO:0016830">
    <property type="term" value="F:carbon-carbon lyase activity"/>
    <property type="evidence" value="ECO:0007669"/>
    <property type="project" value="UniProtKB-UniRule"/>
</dbReference>
<dbReference type="Gene3D" id="3.40.190.10">
    <property type="entry name" value="Periplasmic binding protein-like II"/>
    <property type="match status" value="2"/>
</dbReference>